<keyword evidence="7" id="KW-0406">Ion transport</keyword>
<evidence type="ECO:0000256" key="3">
    <source>
        <dbReference type="ARBA" id="ARBA00022448"/>
    </source>
</evidence>
<evidence type="ECO:0000256" key="7">
    <source>
        <dbReference type="ARBA" id="ARBA00023065"/>
    </source>
</evidence>
<dbReference type="InterPro" id="IPR027469">
    <property type="entry name" value="Cation_efflux_TMD_sf"/>
</dbReference>
<dbReference type="Proteomes" id="UP000675881">
    <property type="component" value="Chromosome 11"/>
</dbReference>
<organism evidence="11 12">
    <name type="scientific">Lepeophtheirus salmonis</name>
    <name type="common">Salmon louse</name>
    <name type="synonym">Caligus salmonis</name>
    <dbReference type="NCBI Taxonomy" id="72036"/>
    <lineage>
        <taxon>Eukaryota</taxon>
        <taxon>Metazoa</taxon>
        <taxon>Ecdysozoa</taxon>
        <taxon>Arthropoda</taxon>
        <taxon>Crustacea</taxon>
        <taxon>Multicrustacea</taxon>
        <taxon>Hexanauplia</taxon>
        <taxon>Copepoda</taxon>
        <taxon>Siphonostomatoida</taxon>
        <taxon>Caligidae</taxon>
        <taxon>Lepeophtheirus</taxon>
    </lineage>
</organism>
<dbReference type="InterPro" id="IPR058533">
    <property type="entry name" value="Cation_efflux_TM"/>
</dbReference>
<keyword evidence="6" id="KW-1133">Transmembrane helix</keyword>
<dbReference type="Pfam" id="PF01545">
    <property type="entry name" value="Cation_efflux"/>
    <property type="match status" value="1"/>
</dbReference>
<dbReference type="PANTHER" id="PTHR11562">
    <property type="entry name" value="CATION EFFLUX PROTEIN/ ZINC TRANSPORTER"/>
    <property type="match status" value="1"/>
</dbReference>
<dbReference type="InterPro" id="IPR050681">
    <property type="entry name" value="CDF/SLC30A"/>
</dbReference>
<dbReference type="InterPro" id="IPR027470">
    <property type="entry name" value="Cation_efflux_CTD"/>
</dbReference>
<keyword evidence="3" id="KW-0813">Transport</keyword>
<dbReference type="NCBIfam" id="TIGR01297">
    <property type="entry name" value="CDF"/>
    <property type="match status" value="1"/>
</dbReference>
<feature type="domain" description="Cation efflux protein transmembrane" evidence="9">
    <location>
        <begin position="105"/>
        <end position="308"/>
    </location>
</feature>
<keyword evidence="12" id="KW-1185">Reference proteome</keyword>
<accession>A0A7R8CFH6</accession>
<gene>
    <name evidence="11" type="ORF">LSAA_3194</name>
</gene>
<evidence type="ECO:0000259" key="10">
    <source>
        <dbReference type="Pfam" id="PF16916"/>
    </source>
</evidence>
<comment type="similarity">
    <text evidence="2">Belongs to the cation diffusion facilitator (CDF) transporter (TC 2.A.4) family. SLC30A subfamily.</text>
</comment>
<keyword evidence="5" id="KW-0862">Zinc</keyword>
<dbReference type="OrthoDB" id="9944568at2759"/>
<evidence type="ECO:0000256" key="8">
    <source>
        <dbReference type="ARBA" id="ARBA00023136"/>
    </source>
</evidence>
<evidence type="ECO:0000313" key="11">
    <source>
        <dbReference type="EMBL" id="CAF2806433.1"/>
    </source>
</evidence>
<dbReference type="Pfam" id="PF16916">
    <property type="entry name" value="ZT_dimer"/>
    <property type="match status" value="1"/>
</dbReference>
<keyword evidence="4" id="KW-0812">Transmembrane</keyword>
<dbReference type="GO" id="GO:0005385">
    <property type="term" value="F:zinc ion transmembrane transporter activity"/>
    <property type="evidence" value="ECO:0007669"/>
    <property type="project" value="TreeGrafter"/>
</dbReference>
<feature type="domain" description="Cation efflux protein cytoplasmic" evidence="10">
    <location>
        <begin position="312"/>
        <end position="391"/>
    </location>
</feature>
<reference evidence="11" key="1">
    <citation type="submission" date="2021-02" db="EMBL/GenBank/DDBJ databases">
        <authorList>
            <person name="Bekaert M."/>
        </authorList>
    </citation>
    <scope>NUCLEOTIDE SEQUENCE</scope>
    <source>
        <strain evidence="11">IoA-00</strain>
    </source>
</reference>
<evidence type="ECO:0000256" key="2">
    <source>
        <dbReference type="ARBA" id="ARBA00008873"/>
    </source>
</evidence>
<evidence type="ECO:0000313" key="12">
    <source>
        <dbReference type="Proteomes" id="UP000675881"/>
    </source>
</evidence>
<dbReference type="Gene3D" id="1.20.1510.10">
    <property type="entry name" value="Cation efflux protein transmembrane domain"/>
    <property type="match status" value="1"/>
</dbReference>
<sequence length="406" mass="46058">MQSRDKGTIFPKIFECNWDLKREASCDNYILLYGRTRAHFEGYLRILFRRRTSSFFQLFLTKYISAKENTNSLKSLSRHTTLIMDHCHEVSNQRLMDVGQARRKLIIACILCLIFVGSEITGGILSGSLAILTDAAHMFSDFASFIVGILVIHLGNKAAKKGYNFGFLRAEALGALFTVTVIWYVTGILLYLSIQRLYYQDFEVEPDTMMITGGIAVIFNLILGYVFHGHSHEKGDSANHSHVHINIRAALIHVIGDLVQSIGVFYIIHHNQIWPEYKIADPMCTVLFSIIVFCTTINILRDTLQILMEGVPKSIKYDEVMIDILDTSGNIVQVHDLCIWSLTTDKFALTAHIAINPSNREHDEALIKDVTSRLRIKYRQLSKITIQIEDYSSVMSSCGFCQSLES</sequence>
<dbReference type="GO" id="GO:0005886">
    <property type="term" value="C:plasma membrane"/>
    <property type="evidence" value="ECO:0007669"/>
    <property type="project" value="TreeGrafter"/>
</dbReference>
<dbReference type="SUPFAM" id="SSF161111">
    <property type="entry name" value="Cation efflux protein transmembrane domain-like"/>
    <property type="match status" value="1"/>
</dbReference>
<dbReference type="EMBL" id="HG994590">
    <property type="protein sequence ID" value="CAF2806433.1"/>
    <property type="molecule type" value="Genomic_DNA"/>
</dbReference>
<evidence type="ECO:0000259" key="9">
    <source>
        <dbReference type="Pfam" id="PF01545"/>
    </source>
</evidence>
<dbReference type="InterPro" id="IPR002524">
    <property type="entry name" value="Cation_efflux"/>
</dbReference>
<dbReference type="AlphaFoldDB" id="A0A7R8CFH6"/>
<evidence type="ECO:0000256" key="5">
    <source>
        <dbReference type="ARBA" id="ARBA00022906"/>
    </source>
</evidence>
<name>A0A7R8CFH6_LEPSM</name>
<evidence type="ECO:0000256" key="1">
    <source>
        <dbReference type="ARBA" id="ARBA00004141"/>
    </source>
</evidence>
<protein>
    <submittedName>
        <fullName evidence="11">SLC30A2</fullName>
    </submittedName>
</protein>
<dbReference type="GO" id="GO:0010043">
    <property type="term" value="P:response to zinc ion"/>
    <property type="evidence" value="ECO:0007669"/>
    <property type="project" value="TreeGrafter"/>
</dbReference>
<evidence type="ECO:0000256" key="6">
    <source>
        <dbReference type="ARBA" id="ARBA00022989"/>
    </source>
</evidence>
<keyword evidence="8" id="KW-0472">Membrane</keyword>
<evidence type="ECO:0000256" key="4">
    <source>
        <dbReference type="ARBA" id="ARBA00022692"/>
    </source>
</evidence>
<keyword evidence="5" id="KW-0864">Zinc transport</keyword>
<comment type="subcellular location">
    <subcellularLocation>
        <location evidence="1">Membrane</location>
        <topology evidence="1">Multi-pass membrane protein</topology>
    </subcellularLocation>
</comment>
<proteinExistence type="inferred from homology"/>
<dbReference type="PANTHER" id="PTHR11562:SF17">
    <property type="entry name" value="RE54080P-RELATED"/>
    <property type="match status" value="1"/>
</dbReference>